<keyword evidence="5 14" id="KW-0732">Signal</keyword>
<feature type="compositionally biased region" description="Acidic residues" evidence="13">
    <location>
        <begin position="436"/>
        <end position="457"/>
    </location>
</feature>
<feature type="region of interest" description="Disordered" evidence="13">
    <location>
        <begin position="429"/>
        <end position="465"/>
    </location>
</feature>
<dbReference type="CDD" id="cd02995">
    <property type="entry name" value="PDI_a_PDI_a'_C"/>
    <property type="match status" value="1"/>
</dbReference>
<dbReference type="Gene3D" id="3.40.30.10">
    <property type="entry name" value="Glutaredoxin"/>
    <property type="match status" value="4"/>
</dbReference>
<feature type="signal peptide" evidence="14">
    <location>
        <begin position="1"/>
        <end position="19"/>
    </location>
</feature>
<comment type="subcellular location">
    <subcellularLocation>
        <location evidence="2">Endoplasmic reticulum lumen</location>
    </subcellularLocation>
</comment>
<evidence type="ECO:0000256" key="2">
    <source>
        <dbReference type="ARBA" id="ARBA00004319"/>
    </source>
</evidence>
<evidence type="ECO:0000256" key="7">
    <source>
        <dbReference type="ARBA" id="ARBA00022824"/>
    </source>
</evidence>
<evidence type="ECO:0000256" key="12">
    <source>
        <dbReference type="RuleBase" id="RU004208"/>
    </source>
</evidence>
<evidence type="ECO:0000256" key="9">
    <source>
        <dbReference type="ARBA" id="ARBA00023186"/>
    </source>
</evidence>
<sequence length="465" mass="52497">MLSRALLCLALAAAARVGADAPEEEDHVLVLKKSNFAEALATHKYLLVEFYAPWCGHCKALAPEYAKAAGKLKAEGSEIRLAKVDATEESDLAQQYGVRGYPTIKFFKNGDTASPKEYTGDVESDFAKQFLLAAEAIDDIPFGITSNSDVFSKYQLSKDGVVLFKKFDEGRNNFEGEITKENLLDFIKHNQLPLVIEFTEQTAPKIFGGEIKTHILLFLPKSVSDYDSKLSNFKKAAGGFKGKILFIFIDSDHADNQRILEFFGLKKEECPAVRLITLEEEMTKYKPESEELTAERISEFCHRFLEGKIKPHLMSQELPEDWDKQPVKVLVGKNFEEVAFDEKKNVFVEFYAPWCGHCKQLAPIWDKLGETYRDHENIVIAKMDSTANEVEAVRVHSFPTLKFFPARADRTVIDYNGERTLEGFKKFLESGGQDGAGDDDDLDLEEAEEPDLEEEEEQKAVKDEL</sequence>
<dbReference type="GO" id="GO:0005788">
    <property type="term" value="C:endoplasmic reticulum lumen"/>
    <property type="evidence" value="ECO:0007669"/>
    <property type="project" value="UniProtKB-SubCell"/>
</dbReference>
<dbReference type="SUPFAM" id="SSF52833">
    <property type="entry name" value="Thioredoxin-like"/>
    <property type="match status" value="4"/>
</dbReference>
<reference evidence="16" key="1">
    <citation type="submission" date="2025-08" db="UniProtKB">
        <authorList>
            <consortium name="Ensembl"/>
        </authorList>
    </citation>
    <scope>IDENTIFICATION</scope>
</reference>
<dbReference type="Pfam" id="PF00085">
    <property type="entry name" value="Thioredoxin"/>
    <property type="match status" value="2"/>
</dbReference>
<dbReference type="InterPro" id="IPR036249">
    <property type="entry name" value="Thioredoxin-like_sf"/>
</dbReference>
<keyword evidence="6" id="KW-0677">Repeat</keyword>
<evidence type="ECO:0000256" key="13">
    <source>
        <dbReference type="SAM" id="MobiDB-lite"/>
    </source>
</evidence>
<protein>
    <recommendedName>
        <fullName evidence="4">protein disulfide-isomerase</fullName>
        <ecNumber evidence="4">5.3.4.1</ecNumber>
    </recommendedName>
</protein>
<evidence type="ECO:0000256" key="5">
    <source>
        <dbReference type="ARBA" id="ARBA00022729"/>
    </source>
</evidence>
<comment type="catalytic activity">
    <reaction evidence="1">
        <text>Catalyzes the rearrangement of -S-S- bonds in proteins.</text>
        <dbReference type="EC" id="5.3.4.1"/>
    </reaction>
</comment>
<dbReference type="InterPro" id="IPR005788">
    <property type="entry name" value="PDI_thioredoxin-like_dom"/>
</dbReference>
<evidence type="ECO:0000256" key="6">
    <source>
        <dbReference type="ARBA" id="ARBA00022737"/>
    </source>
</evidence>
<feature type="domain" description="Thioredoxin" evidence="15">
    <location>
        <begin position="15"/>
        <end position="192"/>
    </location>
</feature>
<dbReference type="GeneTree" id="ENSGT00940000157351"/>
<dbReference type="OrthoDB" id="72053at2759"/>
<proteinExistence type="inferred from homology"/>
<organism evidence="16 17">
    <name type="scientific">Sciurus vulgaris</name>
    <name type="common">Eurasian red squirrel</name>
    <dbReference type="NCBI Taxonomy" id="55149"/>
    <lineage>
        <taxon>Eukaryota</taxon>
        <taxon>Metazoa</taxon>
        <taxon>Chordata</taxon>
        <taxon>Craniata</taxon>
        <taxon>Vertebrata</taxon>
        <taxon>Euteleostomi</taxon>
        <taxon>Mammalia</taxon>
        <taxon>Eutheria</taxon>
        <taxon>Euarchontoglires</taxon>
        <taxon>Glires</taxon>
        <taxon>Rodentia</taxon>
        <taxon>Sciuromorpha</taxon>
        <taxon>Sciuridae</taxon>
        <taxon>Sciurinae</taxon>
        <taxon>Sciurini</taxon>
        <taxon>Sciurus</taxon>
    </lineage>
</organism>
<dbReference type="CDD" id="cd02961">
    <property type="entry name" value="PDI_a_family"/>
    <property type="match status" value="1"/>
</dbReference>
<dbReference type="InterPro" id="IPR013766">
    <property type="entry name" value="Thioredoxin_domain"/>
</dbReference>
<dbReference type="GO" id="GO:0003756">
    <property type="term" value="F:protein disulfide isomerase activity"/>
    <property type="evidence" value="ECO:0007669"/>
    <property type="project" value="UniProtKB-EC"/>
</dbReference>
<dbReference type="NCBIfam" id="TIGR01126">
    <property type="entry name" value="pdi_dom"/>
    <property type="match status" value="2"/>
</dbReference>
<dbReference type="PANTHER" id="PTHR18929:SF101">
    <property type="entry name" value="PROTEIN DISULFIDE-ISOMERASE"/>
    <property type="match status" value="1"/>
</dbReference>
<dbReference type="GO" id="GO:0009897">
    <property type="term" value="C:external side of plasma membrane"/>
    <property type="evidence" value="ECO:0007669"/>
    <property type="project" value="TreeGrafter"/>
</dbReference>
<dbReference type="AlphaFoldDB" id="A0A8D2DDG5"/>
<keyword evidence="11" id="KW-0676">Redox-active center</keyword>
<feature type="chain" id="PRO_5034534963" description="protein disulfide-isomerase" evidence="14">
    <location>
        <begin position="20"/>
        <end position="465"/>
    </location>
</feature>
<dbReference type="FunFam" id="3.40.30.10:FF:000023">
    <property type="entry name" value="Protein disulfide-isomerase"/>
    <property type="match status" value="1"/>
</dbReference>
<keyword evidence="9" id="KW-0143">Chaperone</keyword>
<reference evidence="16" key="2">
    <citation type="submission" date="2025-09" db="UniProtKB">
        <authorList>
            <consortium name="Ensembl"/>
        </authorList>
    </citation>
    <scope>IDENTIFICATION</scope>
</reference>
<name>A0A8D2DDG5_SCIVU</name>
<evidence type="ECO:0000256" key="11">
    <source>
        <dbReference type="ARBA" id="ARBA00023284"/>
    </source>
</evidence>
<dbReference type="Ensembl" id="ENSSVLT00005025737.1">
    <property type="protein sequence ID" value="ENSSVLP00005023143.1"/>
    <property type="gene ID" value="ENSSVLG00005018406.1"/>
</dbReference>
<keyword evidence="8" id="KW-1015">Disulfide bond</keyword>
<keyword evidence="10" id="KW-0413">Isomerase</keyword>
<dbReference type="EC" id="5.3.4.1" evidence="4"/>
<dbReference type="CDD" id="cd02981">
    <property type="entry name" value="PDI_b_family"/>
    <property type="match status" value="1"/>
</dbReference>
<evidence type="ECO:0000256" key="10">
    <source>
        <dbReference type="ARBA" id="ARBA00023235"/>
    </source>
</evidence>
<dbReference type="GO" id="GO:0006457">
    <property type="term" value="P:protein folding"/>
    <property type="evidence" value="ECO:0007669"/>
    <property type="project" value="TreeGrafter"/>
</dbReference>
<dbReference type="PROSITE" id="PS00194">
    <property type="entry name" value="THIOREDOXIN_1"/>
    <property type="match status" value="2"/>
</dbReference>
<dbReference type="FunFam" id="3.40.30.10:FF:000030">
    <property type="entry name" value="Protein disulfide-isomerase"/>
    <property type="match status" value="1"/>
</dbReference>
<dbReference type="GO" id="GO:0034976">
    <property type="term" value="P:response to endoplasmic reticulum stress"/>
    <property type="evidence" value="ECO:0007669"/>
    <property type="project" value="TreeGrafter"/>
</dbReference>
<dbReference type="FunFam" id="3.40.30.10:FF:000027">
    <property type="entry name" value="protein disulfide-isomerase A2"/>
    <property type="match status" value="1"/>
</dbReference>
<evidence type="ECO:0000256" key="1">
    <source>
        <dbReference type="ARBA" id="ARBA00001182"/>
    </source>
</evidence>
<evidence type="ECO:0000256" key="14">
    <source>
        <dbReference type="SAM" id="SignalP"/>
    </source>
</evidence>
<evidence type="ECO:0000259" key="15">
    <source>
        <dbReference type="PROSITE" id="PS51352"/>
    </source>
</evidence>
<evidence type="ECO:0000313" key="16">
    <source>
        <dbReference type="Ensembl" id="ENSSVLP00005023143.1"/>
    </source>
</evidence>
<dbReference type="PROSITE" id="PS51352">
    <property type="entry name" value="THIOREDOXIN_2"/>
    <property type="match status" value="2"/>
</dbReference>
<dbReference type="Pfam" id="PF13848">
    <property type="entry name" value="Thioredoxin_6"/>
    <property type="match status" value="1"/>
</dbReference>
<dbReference type="PRINTS" id="PR00421">
    <property type="entry name" value="THIOREDOXIN"/>
</dbReference>
<dbReference type="CDD" id="cd02982">
    <property type="entry name" value="PDI_b'_family"/>
    <property type="match status" value="1"/>
</dbReference>
<evidence type="ECO:0000256" key="8">
    <source>
        <dbReference type="ARBA" id="ARBA00023157"/>
    </source>
</evidence>
<keyword evidence="7" id="KW-0256">Endoplasmic reticulum</keyword>
<dbReference type="PANTHER" id="PTHR18929">
    <property type="entry name" value="PROTEIN DISULFIDE ISOMERASE"/>
    <property type="match status" value="1"/>
</dbReference>
<gene>
    <name evidence="16" type="primary">P4HB</name>
</gene>
<accession>A0A8D2DDG5</accession>
<evidence type="ECO:0000256" key="3">
    <source>
        <dbReference type="ARBA" id="ARBA00006347"/>
    </source>
</evidence>
<evidence type="ECO:0000256" key="4">
    <source>
        <dbReference type="ARBA" id="ARBA00012723"/>
    </source>
</evidence>
<feature type="domain" description="Thioredoxin" evidence="15">
    <location>
        <begin position="307"/>
        <end position="433"/>
    </location>
</feature>
<keyword evidence="17" id="KW-1185">Reference proteome</keyword>
<dbReference type="Proteomes" id="UP000694564">
    <property type="component" value="Chromosome 3"/>
</dbReference>
<evidence type="ECO:0000313" key="17">
    <source>
        <dbReference type="Proteomes" id="UP000694564"/>
    </source>
</evidence>
<dbReference type="InterPro" id="IPR017937">
    <property type="entry name" value="Thioredoxin_CS"/>
</dbReference>
<comment type="similarity">
    <text evidence="3 12">Belongs to the protein disulfide isomerase family.</text>
</comment>